<accession>A0ABW5J0T5</accession>
<dbReference type="Pfam" id="PF01161">
    <property type="entry name" value="PBP"/>
    <property type="match status" value="1"/>
</dbReference>
<proteinExistence type="predicted"/>
<gene>
    <name evidence="1" type="ORF">ACFSTG_12565</name>
</gene>
<comment type="caution">
    <text evidence="1">The sequence shown here is derived from an EMBL/GenBank/DDBJ whole genome shotgun (WGS) entry which is preliminary data.</text>
</comment>
<name>A0ABW5J0T5_9FLAO</name>
<dbReference type="InterPro" id="IPR036610">
    <property type="entry name" value="PEBP-like_sf"/>
</dbReference>
<dbReference type="GO" id="GO:0004860">
    <property type="term" value="F:protein kinase inhibitor activity"/>
    <property type="evidence" value="ECO:0007669"/>
    <property type="project" value="UniProtKB-KW"/>
</dbReference>
<dbReference type="EMBL" id="JBHULT010000010">
    <property type="protein sequence ID" value="MFD2518734.1"/>
    <property type="molecule type" value="Genomic_DNA"/>
</dbReference>
<keyword evidence="2" id="KW-1185">Reference proteome</keyword>
<organism evidence="1 2">
    <name type="scientific">Salinimicrobium flavum</name>
    <dbReference type="NCBI Taxonomy" id="1737065"/>
    <lineage>
        <taxon>Bacteria</taxon>
        <taxon>Pseudomonadati</taxon>
        <taxon>Bacteroidota</taxon>
        <taxon>Flavobacteriia</taxon>
        <taxon>Flavobacteriales</taxon>
        <taxon>Flavobacteriaceae</taxon>
        <taxon>Salinimicrobium</taxon>
    </lineage>
</organism>
<dbReference type="InterPro" id="IPR005247">
    <property type="entry name" value="YbhB_YbcL/LppC-like"/>
</dbReference>
<dbReference type="Gene3D" id="3.90.280.10">
    <property type="entry name" value="PEBP-like"/>
    <property type="match status" value="1"/>
</dbReference>
<sequence>MAVSRLTVESPAFDHEQMIPQKYTCDGEDINPPLKITGIPPEAESLVIIVEDPDAPNGIWDHWLVWNIPPSETIAENTLPGDEGINSFGRHDYGGPCPPSGTHRYFFKVYALKTSLNLKEGAKKQVLENAMKKNIIAEGELIGLYSKNQRS</sequence>
<protein>
    <submittedName>
        <fullName evidence="1">YbhB/YbcL family Raf kinase inhibitor-like protein</fullName>
    </submittedName>
</protein>
<dbReference type="RefSeq" id="WP_380753384.1">
    <property type="nucleotide sequence ID" value="NZ_JBHULT010000010.1"/>
</dbReference>
<dbReference type="CDD" id="cd00865">
    <property type="entry name" value="PEBP_bact_arch"/>
    <property type="match status" value="1"/>
</dbReference>
<dbReference type="PANTHER" id="PTHR30289">
    <property type="entry name" value="UNCHARACTERIZED PROTEIN YBCL-RELATED"/>
    <property type="match status" value="1"/>
</dbReference>
<dbReference type="NCBIfam" id="TIGR00481">
    <property type="entry name" value="YbhB/YbcL family Raf kinase inhibitor-like protein"/>
    <property type="match status" value="1"/>
</dbReference>
<reference evidence="2" key="1">
    <citation type="journal article" date="2019" name="Int. J. Syst. Evol. Microbiol.">
        <title>The Global Catalogue of Microorganisms (GCM) 10K type strain sequencing project: providing services to taxonomists for standard genome sequencing and annotation.</title>
        <authorList>
            <consortium name="The Broad Institute Genomics Platform"/>
            <consortium name="The Broad Institute Genome Sequencing Center for Infectious Disease"/>
            <person name="Wu L."/>
            <person name="Ma J."/>
        </authorList>
    </citation>
    <scope>NUCLEOTIDE SEQUENCE [LARGE SCALE GENOMIC DNA]</scope>
    <source>
        <strain evidence="2">KCTC 42585</strain>
    </source>
</reference>
<evidence type="ECO:0000313" key="2">
    <source>
        <dbReference type="Proteomes" id="UP001597468"/>
    </source>
</evidence>
<dbReference type="InterPro" id="IPR008914">
    <property type="entry name" value="PEBP"/>
</dbReference>
<keyword evidence="1" id="KW-0649">Protein kinase inhibitor</keyword>
<dbReference type="Proteomes" id="UP001597468">
    <property type="component" value="Unassembled WGS sequence"/>
</dbReference>
<evidence type="ECO:0000313" key="1">
    <source>
        <dbReference type="EMBL" id="MFD2518734.1"/>
    </source>
</evidence>
<dbReference type="SUPFAM" id="SSF49777">
    <property type="entry name" value="PEBP-like"/>
    <property type="match status" value="1"/>
</dbReference>
<dbReference type="PANTHER" id="PTHR30289:SF1">
    <property type="entry name" value="PEBP (PHOSPHATIDYLETHANOLAMINE-BINDING PROTEIN) FAMILY PROTEIN"/>
    <property type="match status" value="1"/>
</dbReference>